<dbReference type="EMBL" id="CP001964">
    <property type="protein sequence ID" value="ADG76395.1"/>
    <property type="molecule type" value="Genomic_DNA"/>
</dbReference>
<proteinExistence type="predicted"/>
<dbReference type="InterPro" id="IPR006976">
    <property type="entry name" value="VanZ-like"/>
</dbReference>
<keyword evidence="2" id="KW-0472">Membrane</keyword>
<evidence type="ECO:0000259" key="3">
    <source>
        <dbReference type="Pfam" id="PF04892"/>
    </source>
</evidence>
<dbReference type="eggNOG" id="ENOG502ZN08">
    <property type="taxonomic scope" value="Bacteria"/>
</dbReference>
<dbReference type="OrthoDB" id="5149936at2"/>
<reference evidence="4 5" key="1">
    <citation type="journal article" date="2010" name="Stand. Genomic Sci.">
        <title>Complete genome sequence of Cellulomonas flavigena type strain (134).</title>
        <authorList>
            <person name="Abt B."/>
            <person name="Foster B."/>
            <person name="Lapidus A."/>
            <person name="Clum A."/>
            <person name="Sun H."/>
            <person name="Pukall R."/>
            <person name="Lucas S."/>
            <person name="Glavina Del Rio T."/>
            <person name="Nolan M."/>
            <person name="Tice H."/>
            <person name="Cheng J.F."/>
            <person name="Pitluck S."/>
            <person name="Liolios K."/>
            <person name="Ivanova N."/>
            <person name="Mavromatis K."/>
            <person name="Ovchinnikova G."/>
            <person name="Pati A."/>
            <person name="Goodwin L."/>
            <person name="Chen A."/>
            <person name="Palaniappan K."/>
            <person name="Land M."/>
            <person name="Hauser L."/>
            <person name="Chang Y.J."/>
            <person name="Jeffries C.D."/>
            <person name="Rohde M."/>
            <person name="Goker M."/>
            <person name="Woyke T."/>
            <person name="Bristow J."/>
            <person name="Eisen J.A."/>
            <person name="Markowitz V."/>
            <person name="Hugenholtz P."/>
            <person name="Kyrpides N.C."/>
            <person name="Klenk H.P."/>
        </authorList>
    </citation>
    <scope>NUCLEOTIDE SEQUENCE [LARGE SCALE GENOMIC DNA]</scope>
    <source>
        <strain evidence="5">ATCC 482 / DSM 20109 / BCRC 11376 / JCM 18109 / NBRC 3775 / NCIMB 8073 / NRS 134</strain>
    </source>
</reference>
<feature type="transmembrane region" description="Helical" evidence="2">
    <location>
        <begin position="115"/>
        <end position="136"/>
    </location>
</feature>
<organism evidence="4 5">
    <name type="scientific">Cellulomonas flavigena (strain ATCC 482 / DSM 20109 / BCRC 11376 / JCM 18109 / NBRC 3775 / NCIMB 8073 / NRS 134)</name>
    <dbReference type="NCBI Taxonomy" id="446466"/>
    <lineage>
        <taxon>Bacteria</taxon>
        <taxon>Bacillati</taxon>
        <taxon>Actinomycetota</taxon>
        <taxon>Actinomycetes</taxon>
        <taxon>Micrococcales</taxon>
        <taxon>Cellulomonadaceae</taxon>
        <taxon>Cellulomonas</taxon>
    </lineage>
</organism>
<feature type="domain" description="VanZ-like" evidence="3">
    <location>
        <begin position="57"/>
        <end position="161"/>
    </location>
</feature>
<evidence type="ECO:0000256" key="1">
    <source>
        <dbReference type="SAM" id="MobiDB-lite"/>
    </source>
</evidence>
<dbReference type="AlphaFoldDB" id="D5UDD9"/>
<dbReference type="Pfam" id="PF04892">
    <property type="entry name" value="VanZ"/>
    <property type="match status" value="1"/>
</dbReference>
<gene>
    <name evidence="4" type="ordered locus">Cfla_3523</name>
</gene>
<keyword evidence="5" id="KW-1185">Reference proteome</keyword>
<keyword evidence="2" id="KW-1133">Transmembrane helix</keyword>
<feature type="transmembrane region" description="Helical" evidence="2">
    <location>
        <begin position="12"/>
        <end position="30"/>
    </location>
</feature>
<dbReference type="STRING" id="446466.Cfla_3523"/>
<evidence type="ECO:0000313" key="4">
    <source>
        <dbReference type="EMBL" id="ADG76395.1"/>
    </source>
</evidence>
<dbReference type="Proteomes" id="UP000000849">
    <property type="component" value="Chromosome"/>
</dbReference>
<feature type="region of interest" description="Disordered" evidence="1">
    <location>
        <begin position="178"/>
        <end position="199"/>
    </location>
</feature>
<feature type="transmembrane region" description="Helical" evidence="2">
    <location>
        <begin position="148"/>
        <end position="169"/>
    </location>
</feature>
<dbReference type="RefSeq" id="WP_013118723.1">
    <property type="nucleotide sequence ID" value="NC_014151.1"/>
</dbReference>
<protein>
    <recommendedName>
        <fullName evidence="3">VanZ-like domain-containing protein</fullName>
    </recommendedName>
</protein>
<feature type="compositionally biased region" description="Pro residues" evidence="1">
    <location>
        <begin position="190"/>
        <end position="199"/>
    </location>
</feature>
<evidence type="ECO:0000256" key="2">
    <source>
        <dbReference type="SAM" id="Phobius"/>
    </source>
</evidence>
<dbReference type="HOGENOM" id="CLU_1370043_0_0_11"/>
<accession>D5UDD9</accession>
<dbReference type="KEGG" id="cfl:Cfla_3523"/>
<sequence length="199" mass="20581">MPTWFEALARQTPNAGAGLLVTAVVALAVARPLGRRLALPAVGVAAWVAALGLVASLTLTPRSTWAAVTERVCTLDTWTPLGLDSVLALDQRAANAVMLVPLAVLSALPRERRRLVGALTVAAVLPLVVEAVQYALPGLGRICHSEDLVDNLAGVAVGAVVGLAARWALSRRARGHERDAAATSVAAPRPAGPAPRPNR</sequence>
<name>D5UDD9_CELFN</name>
<feature type="transmembrane region" description="Helical" evidence="2">
    <location>
        <begin position="92"/>
        <end position="108"/>
    </location>
</feature>
<evidence type="ECO:0000313" key="5">
    <source>
        <dbReference type="Proteomes" id="UP000000849"/>
    </source>
</evidence>
<feature type="transmembrane region" description="Helical" evidence="2">
    <location>
        <begin position="37"/>
        <end position="59"/>
    </location>
</feature>
<keyword evidence="2" id="KW-0812">Transmembrane</keyword>